<feature type="repeat" description="WD" evidence="9">
    <location>
        <begin position="96"/>
        <end position="137"/>
    </location>
</feature>
<dbReference type="PROSITE" id="PS50082">
    <property type="entry name" value="WD_REPEATS_2"/>
    <property type="match status" value="4"/>
</dbReference>
<reference evidence="10" key="1">
    <citation type="submission" date="2022-02" db="EMBL/GenBank/DDBJ databases">
        <authorList>
            <person name="Giguere J D."/>
        </authorList>
    </citation>
    <scope>NUCLEOTIDE SEQUENCE</scope>
    <source>
        <strain evidence="10">CCAP 1055/1</strain>
    </source>
</reference>
<keyword evidence="4" id="KW-0747">Spliceosome</keyword>
<evidence type="ECO:0000256" key="4">
    <source>
        <dbReference type="ARBA" id="ARBA00022728"/>
    </source>
</evidence>
<dbReference type="GO" id="GO:0003729">
    <property type="term" value="F:mRNA binding"/>
    <property type="evidence" value="ECO:0007669"/>
    <property type="project" value="TreeGrafter"/>
</dbReference>
<accession>A0A8J9STC9</accession>
<dbReference type="InterPro" id="IPR032847">
    <property type="entry name" value="PRPF17"/>
</dbReference>
<dbReference type="Gene3D" id="2.130.10.10">
    <property type="entry name" value="YVTN repeat-like/Quinoprotein amine dehydrogenase"/>
    <property type="match status" value="1"/>
</dbReference>
<keyword evidence="7" id="KW-0539">Nucleus</keyword>
<dbReference type="SMART" id="SM00320">
    <property type="entry name" value="WD40"/>
    <property type="match status" value="7"/>
</dbReference>
<evidence type="ECO:0000256" key="3">
    <source>
        <dbReference type="ARBA" id="ARBA00022664"/>
    </source>
</evidence>
<dbReference type="GO" id="GO:0071013">
    <property type="term" value="C:catalytic step 2 spliceosome"/>
    <property type="evidence" value="ECO:0007669"/>
    <property type="project" value="InterPro"/>
</dbReference>
<dbReference type="GO" id="GO:0000398">
    <property type="term" value="P:mRNA splicing, via spliceosome"/>
    <property type="evidence" value="ECO:0007669"/>
    <property type="project" value="InterPro"/>
</dbReference>
<dbReference type="SUPFAM" id="SSF50978">
    <property type="entry name" value="WD40 repeat-like"/>
    <property type="match status" value="1"/>
</dbReference>
<evidence type="ECO:0000256" key="2">
    <source>
        <dbReference type="ARBA" id="ARBA00022574"/>
    </source>
</evidence>
<dbReference type="InterPro" id="IPR036322">
    <property type="entry name" value="WD40_repeat_dom_sf"/>
</dbReference>
<evidence type="ECO:0000256" key="1">
    <source>
        <dbReference type="ARBA" id="ARBA00004123"/>
    </source>
</evidence>
<evidence type="ECO:0000256" key="8">
    <source>
        <dbReference type="ARBA" id="ARBA00068146"/>
    </source>
</evidence>
<dbReference type="FunFam" id="2.130.10.10:FF:000034">
    <property type="entry name" value="Pre-mRNA-processing factor 17, putative"/>
    <property type="match status" value="1"/>
</dbReference>
<sequence length="347" mass="39323">MDSTTTFHGKEEFDYKGLSWISPPAGLGALVADGQLEIDHHRCFVPKKCVHRFTGHNKGVHRIRLFPQTGHLILSAGLDGKCKVWSVEQKQVMRTYIGHSAAVRDVQFNHDGTRFISASFDRYLRLWDTESGKVLQTFTNRKVPYVVQFYPHDDNLFVVGCSDNKIVTYDATTAEVTQEYNHHLAPVNSILFVEDHGTKMVTTSDDKKVLVWEWDIGVPIKYISDPSMQSIPSTTLHPSHQYFCGQSLDNTIVVFQANNRFALQRKKKFSGHVVSGYACEIAFSPDGQFLVSGDGNGSVFVWDWKKHKILQKFRAHSSGPAICCVWHPLEPTTLFTCGWDGLIKMWQ</sequence>
<keyword evidence="5" id="KW-0677">Repeat</keyword>
<gene>
    <name evidence="10" type="ORF">PTTT1_LOCUS40479</name>
</gene>
<dbReference type="PANTHER" id="PTHR43979:SF1">
    <property type="entry name" value="PRE-MRNA-PROCESSING FACTOR 17"/>
    <property type="match status" value="1"/>
</dbReference>
<dbReference type="Proteomes" id="UP000836788">
    <property type="component" value="Chromosome 4"/>
</dbReference>
<feature type="repeat" description="WD" evidence="9">
    <location>
        <begin position="53"/>
        <end position="95"/>
    </location>
</feature>
<organism evidence="10">
    <name type="scientific">Phaeodactylum tricornutum</name>
    <name type="common">Diatom</name>
    <dbReference type="NCBI Taxonomy" id="2850"/>
    <lineage>
        <taxon>Eukaryota</taxon>
        <taxon>Sar</taxon>
        <taxon>Stramenopiles</taxon>
        <taxon>Ochrophyta</taxon>
        <taxon>Bacillariophyta</taxon>
        <taxon>Bacillariophyceae</taxon>
        <taxon>Bacillariophycidae</taxon>
        <taxon>Naviculales</taxon>
        <taxon>Phaeodactylaceae</taxon>
        <taxon>Phaeodactylum</taxon>
    </lineage>
</organism>
<dbReference type="Pfam" id="PF00400">
    <property type="entry name" value="WD40"/>
    <property type="match status" value="5"/>
</dbReference>
<dbReference type="AlphaFoldDB" id="A0A8J9STC9"/>
<proteinExistence type="predicted"/>
<evidence type="ECO:0000256" key="6">
    <source>
        <dbReference type="ARBA" id="ARBA00023187"/>
    </source>
</evidence>
<keyword evidence="6" id="KW-0508">mRNA splicing</keyword>
<keyword evidence="3" id="KW-0507">mRNA processing</keyword>
<keyword evidence="2 9" id="KW-0853">WD repeat</keyword>
<evidence type="ECO:0000313" key="10">
    <source>
        <dbReference type="EMBL" id="CAG9289068.1"/>
    </source>
</evidence>
<name>A0A8J9STC9_PHATR</name>
<feature type="repeat" description="WD" evidence="9">
    <location>
        <begin position="281"/>
        <end position="312"/>
    </location>
</feature>
<dbReference type="PANTHER" id="PTHR43979">
    <property type="entry name" value="PRE-MRNA-PROCESSING FACTOR 17"/>
    <property type="match status" value="1"/>
</dbReference>
<feature type="repeat" description="WD" evidence="9">
    <location>
        <begin position="180"/>
        <end position="213"/>
    </location>
</feature>
<dbReference type="PROSITE" id="PS50294">
    <property type="entry name" value="WD_REPEATS_REGION"/>
    <property type="match status" value="2"/>
</dbReference>
<evidence type="ECO:0000256" key="9">
    <source>
        <dbReference type="PROSITE-ProRule" id="PRU00221"/>
    </source>
</evidence>
<comment type="subcellular location">
    <subcellularLocation>
        <location evidence="1">Nucleus</location>
    </subcellularLocation>
</comment>
<evidence type="ECO:0000256" key="7">
    <source>
        <dbReference type="ARBA" id="ARBA00023242"/>
    </source>
</evidence>
<evidence type="ECO:0000256" key="5">
    <source>
        <dbReference type="ARBA" id="ARBA00022737"/>
    </source>
</evidence>
<dbReference type="InterPro" id="IPR001680">
    <property type="entry name" value="WD40_rpt"/>
</dbReference>
<protein>
    <recommendedName>
        <fullName evidence="8">Pre-mRNA-processing factor 17</fullName>
    </recommendedName>
</protein>
<dbReference type="CDD" id="cd00200">
    <property type="entry name" value="WD40"/>
    <property type="match status" value="1"/>
</dbReference>
<dbReference type="InterPro" id="IPR015943">
    <property type="entry name" value="WD40/YVTN_repeat-like_dom_sf"/>
</dbReference>
<dbReference type="EMBL" id="OU594945">
    <property type="protein sequence ID" value="CAG9289068.1"/>
    <property type="molecule type" value="Genomic_DNA"/>
</dbReference>